<sequence>MCVCERELCDLYGFWCSPAAVAAEGEKEEEETEDGICIRSSMLCDGFPDCWLDDPEHSPDEVGCKLLPQPEPDPLTNMLNGSLLPECEFQ</sequence>
<reference evidence="2 3" key="1">
    <citation type="submission" date="2018-11" db="EMBL/GenBank/DDBJ databases">
        <authorList>
            <consortium name="Pathogen Informatics"/>
        </authorList>
    </citation>
    <scope>NUCLEOTIDE SEQUENCE [LARGE SCALE GENOMIC DNA]</scope>
</reference>
<accession>A0A3P6T7F2</accession>
<evidence type="ECO:0000313" key="3">
    <source>
        <dbReference type="Proteomes" id="UP000281553"/>
    </source>
</evidence>
<evidence type="ECO:0000313" key="2">
    <source>
        <dbReference type="EMBL" id="VDK76705.1"/>
    </source>
</evidence>
<keyword evidence="1" id="KW-1015">Disulfide bond</keyword>
<dbReference type="EMBL" id="UYRU01042619">
    <property type="protein sequence ID" value="VDK76705.1"/>
    <property type="molecule type" value="Genomic_DNA"/>
</dbReference>
<dbReference type="OrthoDB" id="6271187at2759"/>
<gene>
    <name evidence="2" type="ORF">DILT_LOCUS2783</name>
</gene>
<keyword evidence="3" id="KW-1185">Reference proteome</keyword>
<dbReference type="InterPro" id="IPR036055">
    <property type="entry name" value="LDL_receptor-like_sf"/>
</dbReference>
<proteinExistence type="predicted"/>
<evidence type="ECO:0000256" key="1">
    <source>
        <dbReference type="ARBA" id="ARBA00023157"/>
    </source>
</evidence>
<dbReference type="Proteomes" id="UP000281553">
    <property type="component" value="Unassembled WGS sequence"/>
</dbReference>
<name>A0A3P6T7F2_DIBLA</name>
<dbReference type="Gene3D" id="4.10.400.10">
    <property type="entry name" value="Low-density Lipoprotein Receptor"/>
    <property type="match status" value="1"/>
</dbReference>
<dbReference type="AlphaFoldDB" id="A0A3P6T7F2"/>
<protein>
    <submittedName>
        <fullName evidence="2">Uncharacterized protein</fullName>
    </submittedName>
</protein>
<organism evidence="2 3">
    <name type="scientific">Dibothriocephalus latus</name>
    <name type="common">Fish tapeworm</name>
    <name type="synonym">Diphyllobothrium latum</name>
    <dbReference type="NCBI Taxonomy" id="60516"/>
    <lineage>
        <taxon>Eukaryota</taxon>
        <taxon>Metazoa</taxon>
        <taxon>Spiralia</taxon>
        <taxon>Lophotrochozoa</taxon>
        <taxon>Platyhelminthes</taxon>
        <taxon>Cestoda</taxon>
        <taxon>Eucestoda</taxon>
        <taxon>Diphyllobothriidea</taxon>
        <taxon>Diphyllobothriidae</taxon>
        <taxon>Dibothriocephalus</taxon>
    </lineage>
</organism>